<keyword evidence="2" id="KW-0812">Transmembrane</keyword>
<organism evidence="3 4">
    <name type="scientific">Oreochromis aureus</name>
    <name type="common">Israeli tilapia</name>
    <name type="synonym">Chromis aureus</name>
    <dbReference type="NCBI Taxonomy" id="47969"/>
    <lineage>
        <taxon>Eukaryota</taxon>
        <taxon>Metazoa</taxon>
        <taxon>Chordata</taxon>
        <taxon>Craniata</taxon>
        <taxon>Vertebrata</taxon>
        <taxon>Euteleostomi</taxon>
        <taxon>Actinopterygii</taxon>
        <taxon>Neopterygii</taxon>
        <taxon>Teleostei</taxon>
        <taxon>Neoteleostei</taxon>
        <taxon>Acanthomorphata</taxon>
        <taxon>Ovalentaria</taxon>
        <taxon>Cichlomorphae</taxon>
        <taxon>Cichliformes</taxon>
        <taxon>Cichlidae</taxon>
        <taxon>African cichlids</taxon>
        <taxon>Pseudocrenilabrinae</taxon>
        <taxon>Oreochromini</taxon>
        <taxon>Oreochromis</taxon>
    </lineage>
</organism>
<dbReference type="GO" id="GO:0043114">
    <property type="term" value="P:regulation of vascular permeability"/>
    <property type="evidence" value="ECO:0007669"/>
    <property type="project" value="TreeGrafter"/>
</dbReference>
<reference evidence="3" key="2">
    <citation type="submission" date="2025-09" db="UniProtKB">
        <authorList>
            <consortium name="Ensembl"/>
        </authorList>
    </citation>
    <scope>IDENTIFICATION</scope>
</reference>
<evidence type="ECO:0000256" key="1">
    <source>
        <dbReference type="SAM" id="Coils"/>
    </source>
</evidence>
<keyword evidence="1" id="KW-0175">Coiled coil</keyword>
<dbReference type="Proteomes" id="UP000472276">
    <property type="component" value="Unassembled WGS sequence"/>
</dbReference>
<evidence type="ECO:0000256" key="2">
    <source>
        <dbReference type="SAM" id="Phobius"/>
    </source>
</evidence>
<sequence>MYSSGYSQVSKHSPQAKKTMQYRSSSKSCGYYMRIVFFFSSLIQSLIIVSLVLFLVYGKTQDSACQERTQDLEERFSQLSLENVALKKQRTNLTNFLNVTLTAKARMDSDLALLPFYNTYIFLLCLPSYVLSNLINELQILILVTVGDNLNLETIKLRRDIATKEKQIQIYEKTSKDEFSQSLGSVYNVSRAFLHKIDSLFPAHIAFQLTCPKQREHLEQIRSNCTNLSREVEDKLQRYMDTVGNHVAGIQNENIRLKAENWRFSEDYRSCRQEHAGMVEQHKQNLDKLQQKHDLDQERLLKEKKKLSGEKEVLESTVNYNAKAIESLMQQIEILNKSRVRTNTRD</sequence>
<dbReference type="PANTHER" id="PTHR21687">
    <property type="entry name" value="PLASMALEMMA VESICLE-ASSOCIATED PROTEIN"/>
    <property type="match status" value="1"/>
</dbReference>
<keyword evidence="2" id="KW-1133">Transmembrane helix</keyword>
<keyword evidence="2" id="KW-0472">Membrane</keyword>
<dbReference type="Ensembl" id="ENSOABT00000035295.2">
    <property type="protein sequence ID" value="ENSOABP00000034342.1"/>
    <property type="gene ID" value="ENSOABG00000015774.2"/>
</dbReference>
<evidence type="ECO:0000313" key="3">
    <source>
        <dbReference type="Ensembl" id="ENSOABP00000034342.1"/>
    </source>
</evidence>
<dbReference type="PANTHER" id="PTHR21687:SF5">
    <property type="entry name" value="PLASMALEMMA VESICLE-ASSOCIATED PROTEIN"/>
    <property type="match status" value="1"/>
</dbReference>
<dbReference type="Pfam" id="PF06637">
    <property type="entry name" value="PV-1"/>
    <property type="match status" value="1"/>
</dbReference>
<feature type="transmembrane region" description="Helical" evidence="2">
    <location>
        <begin position="111"/>
        <end position="131"/>
    </location>
</feature>
<dbReference type="GO" id="GO:0002693">
    <property type="term" value="P:positive regulation of cellular extravasation"/>
    <property type="evidence" value="ECO:0007669"/>
    <property type="project" value="TreeGrafter"/>
</dbReference>
<accession>A0A668U972</accession>
<feature type="coiled-coil region" evidence="1">
    <location>
        <begin position="272"/>
        <end position="317"/>
    </location>
</feature>
<dbReference type="AlphaFoldDB" id="A0A668U972"/>
<protein>
    <submittedName>
        <fullName evidence="3">Uncharacterized protein</fullName>
    </submittedName>
</protein>
<name>A0A668U972_OREAU</name>
<evidence type="ECO:0000313" key="4">
    <source>
        <dbReference type="Proteomes" id="UP000472276"/>
    </source>
</evidence>
<keyword evidence="4" id="KW-1185">Reference proteome</keyword>
<feature type="transmembrane region" description="Helical" evidence="2">
    <location>
        <begin position="31"/>
        <end position="58"/>
    </location>
</feature>
<dbReference type="InterPro" id="IPR009538">
    <property type="entry name" value="PV-1"/>
</dbReference>
<reference evidence="3" key="1">
    <citation type="submission" date="2025-08" db="UniProtKB">
        <authorList>
            <consortium name="Ensembl"/>
        </authorList>
    </citation>
    <scope>IDENTIFICATION</scope>
</reference>
<proteinExistence type="predicted"/>